<sequence length="243" mass="28809">MHELDLDYDQEVNNFKNKILNFEQYLKQCSKLKKLSIRDRPNIHQIGFHITEYIQFQDAINSAIPGLLHLTKVHLNGFLIKRNDFFVALSQVPGIKSLKLQNVNLRFKIIYNELLTYLTGNKKLKKLSIRNHLPIECSEPFLKYLSQTTELSYLNIAFNQMDIQKILSEILENHKYQFRQIVIGDNLILPFNFLLSTDITKCINIKYIYGNQRNSIILNKENVFEIMTNFYKVEDHLINLYEY</sequence>
<protein>
    <submittedName>
        <fullName evidence="1">Uncharacterized protein</fullName>
    </submittedName>
</protein>
<keyword evidence="2" id="KW-1185">Reference proteome</keyword>
<dbReference type="InterPro" id="IPR032675">
    <property type="entry name" value="LRR_dom_sf"/>
</dbReference>
<organism evidence="1 2">
    <name type="scientific">Dictyostelium purpureum</name>
    <name type="common">Slime mold</name>
    <dbReference type="NCBI Taxonomy" id="5786"/>
    <lineage>
        <taxon>Eukaryota</taxon>
        <taxon>Amoebozoa</taxon>
        <taxon>Evosea</taxon>
        <taxon>Eumycetozoa</taxon>
        <taxon>Dictyostelia</taxon>
        <taxon>Dictyosteliales</taxon>
        <taxon>Dictyosteliaceae</taxon>
        <taxon>Dictyostelium</taxon>
    </lineage>
</organism>
<dbReference type="RefSeq" id="XP_003292826.1">
    <property type="nucleotide sequence ID" value="XM_003292778.1"/>
</dbReference>
<dbReference type="VEuPathDB" id="AmoebaDB:DICPUDRAFT_83431"/>
<dbReference type="KEGG" id="dpp:DICPUDRAFT_83431"/>
<evidence type="ECO:0000313" key="1">
    <source>
        <dbReference type="EMBL" id="EGC30645.1"/>
    </source>
</evidence>
<dbReference type="AlphaFoldDB" id="F0ZZI7"/>
<dbReference type="GeneID" id="10508930"/>
<gene>
    <name evidence="1" type="ORF">DICPUDRAFT_83431</name>
</gene>
<dbReference type="Gene3D" id="3.80.10.10">
    <property type="entry name" value="Ribonuclease Inhibitor"/>
    <property type="match status" value="1"/>
</dbReference>
<dbReference type="Proteomes" id="UP000001064">
    <property type="component" value="Unassembled WGS sequence"/>
</dbReference>
<dbReference type="SUPFAM" id="SSF52047">
    <property type="entry name" value="RNI-like"/>
    <property type="match status" value="1"/>
</dbReference>
<dbReference type="EMBL" id="GL871312">
    <property type="protein sequence ID" value="EGC30645.1"/>
    <property type="molecule type" value="Genomic_DNA"/>
</dbReference>
<name>F0ZZI7_DICPU</name>
<dbReference type="InParanoid" id="F0ZZI7"/>
<reference evidence="2" key="1">
    <citation type="journal article" date="2011" name="Genome Biol.">
        <title>Comparative genomics of the social amoebae Dictyostelium discoideum and Dictyostelium purpureum.</title>
        <authorList>
            <consortium name="US DOE Joint Genome Institute (JGI-PGF)"/>
            <person name="Sucgang R."/>
            <person name="Kuo A."/>
            <person name="Tian X."/>
            <person name="Salerno W."/>
            <person name="Parikh A."/>
            <person name="Feasley C.L."/>
            <person name="Dalin E."/>
            <person name="Tu H."/>
            <person name="Huang E."/>
            <person name="Barry K."/>
            <person name="Lindquist E."/>
            <person name="Shapiro H."/>
            <person name="Bruce D."/>
            <person name="Schmutz J."/>
            <person name="Salamov A."/>
            <person name="Fey P."/>
            <person name="Gaudet P."/>
            <person name="Anjard C."/>
            <person name="Babu M.M."/>
            <person name="Basu S."/>
            <person name="Bushmanova Y."/>
            <person name="van der Wel H."/>
            <person name="Katoh-Kurasawa M."/>
            <person name="Dinh C."/>
            <person name="Coutinho P.M."/>
            <person name="Saito T."/>
            <person name="Elias M."/>
            <person name="Schaap P."/>
            <person name="Kay R.R."/>
            <person name="Henrissat B."/>
            <person name="Eichinger L."/>
            <person name="Rivero F."/>
            <person name="Putnam N.H."/>
            <person name="West C.M."/>
            <person name="Loomis W.F."/>
            <person name="Chisholm R.L."/>
            <person name="Shaulsky G."/>
            <person name="Strassmann J.E."/>
            <person name="Queller D.C."/>
            <person name="Kuspa A."/>
            <person name="Grigoriev I.V."/>
        </authorList>
    </citation>
    <scope>NUCLEOTIDE SEQUENCE [LARGE SCALE GENOMIC DNA]</scope>
    <source>
        <strain evidence="2">QSDP1</strain>
    </source>
</reference>
<evidence type="ECO:0000313" key="2">
    <source>
        <dbReference type="Proteomes" id="UP000001064"/>
    </source>
</evidence>
<proteinExistence type="predicted"/>
<accession>F0ZZI7</accession>